<feature type="non-terminal residue" evidence="5">
    <location>
        <position position="1"/>
    </location>
</feature>
<dbReference type="InterPro" id="IPR010998">
    <property type="entry name" value="Integrase_recombinase_N"/>
</dbReference>
<protein>
    <recommendedName>
        <fullName evidence="3">Tyr recombinase domain-containing protein</fullName>
    </recommendedName>
</protein>
<dbReference type="Gene3D" id="1.10.443.10">
    <property type="entry name" value="Intergrase catalytic core"/>
    <property type="match status" value="1"/>
</dbReference>
<keyword evidence="1" id="KW-0238">DNA-binding</keyword>
<dbReference type="InterPro" id="IPR002104">
    <property type="entry name" value="Integrase_catalytic"/>
</dbReference>
<dbReference type="Gene3D" id="1.10.150.130">
    <property type="match status" value="1"/>
</dbReference>
<name>A0A1E1WQD7_PECGO</name>
<sequence length="317" mass="36412">DKIASWSQAEKDLLKQSWRQSTLLTYQPAIRRWLNWCSIKKIDPKSPTSEEVAQFLADTFLKEGLAYGTMLVHKSAVSTFCGQSSEISSNFMVKQVLKAIHNSKPPSFKPPVWDPRQIIDWLKNNSKENSLFEITRRTAIILLLTSGRRLHDLTLLRISEQYFSDNGEEICLWPVFGAKTDSGSRRQSGWRLIPNSDSNLCPVKWVRRLIQATEERRKEELSEHLFITIKGIPKPASRTLIGGWVRSVLKDAGIDASPGSCRSAVASLAWLENRPIEEILERGNWKAIDTFRKHYCRKIDTQEREKKTNLLDNFKTI</sequence>
<dbReference type="PANTHER" id="PTHR35617:SF3">
    <property type="entry name" value="CORE-BINDING (CB) DOMAIN-CONTAINING PROTEIN"/>
    <property type="match status" value="1"/>
</dbReference>
<gene>
    <name evidence="5" type="ORF">g.2087</name>
    <name evidence="4" type="ORF">g.2088</name>
</gene>
<evidence type="ECO:0000313" key="5">
    <source>
        <dbReference type="EMBL" id="JAT89263.1"/>
    </source>
</evidence>
<proteinExistence type="predicted"/>
<evidence type="ECO:0000256" key="1">
    <source>
        <dbReference type="ARBA" id="ARBA00023125"/>
    </source>
</evidence>
<dbReference type="PROSITE" id="PS51898">
    <property type="entry name" value="TYR_RECOMBINASE"/>
    <property type="match status" value="1"/>
</dbReference>
<organism evidence="5">
    <name type="scientific">Pectinophora gossypiella</name>
    <name type="common">Cotton pink bollworm</name>
    <name type="synonym">Depressaria gossypiella</name>
    <dbReference type="NCBI Taxonomy" id="13191"/>
    <lineage>
        <taxon>Eukaryota</taxon>
        <taxon>Metazoa</taxon>
        <taxon>Ecdysozoa</taxon>
        <taxon>Arthropoda</taxon>
        <taxon>Hexapoda</taxon>
        <taxon>Insecta</taxon>
        <taxon>Pterygota</taxon>
        <taxon>Neoptera</taxon>
        <taxon>Endopterygota</taxon>
        <taxon>Lepidoptera</taxon>
        <taxon>Glossata</taxon>
        <taxon>Ditrysia</taxon>
        <taxon>Gelechioidea</taxon>
        <taxon>Gelechiidae</taxon>
        <taxon>Apatetrinae</taxon>
        <taxon>Pectinophora</taxon>
    </lineage>
</organism>
<dbReference type="OrthoDB" id="6083831at2759"/>
<dbReference type="GO" id="GO:0006310">
    <property type="term" value="P:DNA recombination"/>
    <property type="evidence" value="ECO:0007669"/>
    <property type="project" value="UniProtKB-KW"/>
</dbReference>
<dbReference type="SUPFAM" id="SSF56349">
    <property type="entry name" value="DNA breaking-rejoining enzymes"/>
    <property type="match status" value="1"/>
</dbReference>
<accession>A0A1E1WQD7</accession>
<feature type="domain" description="Tyr recombinase" evidence="3">
    <location>
        <begin position="103"/>
        <end position="309"/>
    </location>
</feature>
<evidence type="ECO:0000313" key="4">
    <source>
        <dbReference type="EMBL" id="JAT81172.1"/>
    </source>
</evidence>
<keyword evidence="2" id="KW-0233">DNA recombination</keyword>
<reference evidence="5" key="1">
    <citation type="submission" date="2015-09" db="EMBL/GenBank/DDBJ databases">
        <title>De novo assembly of Pectinophora gossypiella (Pink Bollworm) gut transcriptome.</title>
        <authorList>
            <person name="Tassone E.E."/>
        </authorList>
    </citation>
    <scope>NUCLEOTIDE SEQUENCE</scope>
</reference>
<dbReference type="AlphaFoldDB" id="A0A1E1WQD7"/>
<dbReference type="EMBL" id="GDQN01001791">
    <property type="protein sequence ID" value="JAT89263.1"/>
    <property type="molecule type" value="Transcribed_RNA"/>
</dbReference>
<dbReference type="PANTHER" id="PTHR35617">
    <property type="entry name" value="PHAGE_INTEGRASE DOMAIN-CONTAINING PROTEIN"/>
    <property type="match status" value="1"/>
</dbReference>
<dbReference type="InterPro" id="IPR011010">
    <property type="entry name" value="DNA_brk_join_enz"/>
</dbReference>
<dbReference type="InterPro" id="IPR013762">
    <property type="entry name" value="Integrase-like_cat_sf"/>
</dbReference>
<evidence type="ECO:0000259" key="3">
    <source>
        <dbReference type="PROSITE" id="PS51898"/>
    </source>
</evidence>
<dbReference type="GO" id="GO:0015074">
    <property type="term" value="P:DNA integration"/>
    <property type="evidence" value="ECO:0007669"/>
    <property type="project" value="InterPro"/>
</dbReference>
<dbReference type="GO" id="GO:0003677">
    <property type="term" value="F:DNA binding"/>
    <property type="evidence" value="ECO:0007669"/>
    <property type="project" value="UniProtKB-KW"/>
</dbReference>
<evidence type="ECO:0000256" key="2">
    <source>
        <dbReference type="ARBA" id="ARBA00023172"/>
    </source>
</evidence>
<dbReference type="EMBL" id="GDQN01009882">
    <property type="protein sequence ID" value="JAT81172.1"/>
    <property type="molecule type" value="Transcribed_RNA"/>
</dbReference>